<reference evidence="2 3" key="1">
    <citation type="journal article" date="2019" name="Nat. Ecol. Evol.">
        <title>Megaphylogeny resolves global patterns of mushroom evolution.</title>
        <authorList>
            <person name="Varga T."/>
            <person name="Krizsan K."/>
            <person name="Foldi C."/>
            <person name="Dima B."/>
            <person name="Sanchez-Garcia M."/>
            <person name="Sanchez-Ramirez S."/>
            <person name="Szollosi G.J."/>
            <person name="Szarkandi J.G."/>
            <person name="Papp V."/>
            <person name="Albert L."/>
            <person name="Andreopoulos W."/>
            <person name="Angelini C."/>
            <person name="Antonin V."/>
            <person name="Barry K.W."/>
            <person name="Bougher N.L."/>
            <person name="Buchanan P."/>
            <person name="Buyck B."/>
            <person name="Bense V."/>
            <person name="Catcheside P."/>
            <person name="Chovatia M."/>
            <person name="Cooper J."/>
            <person name="Damon W."/>
            <person name="Desjardin D."/>
            <person name="Finy P."/>
            <person name="Geml J."/>
            <person name="Haridas S."/>
            <person name="Hughes K."/>
            <person name="Justo A."/>
            <person name="Karasinski D."/>
            <person name="Kautmanova I."/>
            <person name="Kiss B."/>
            <person name="Kocsube S."/>
            <person name="Kotiranta H."/>
            <person name="LaButti K.M."/>
            <person name="Lechner B.E."/>
            <person name="Liimatainen K."/>
            <person name="Lipzen A."/>
            <person name="Lukacs Z."/>
            <person name="Mihaltcheva S."/>
            <person name="Morgado L.N."/>
            <person name="Niskanen T."/>
            <person name="Noordeloos M.E."/>
            <person name="Ohm R.A."/>
            <person name="Ortiz-Santana B."/>
            <person name="Ovrebo C."/>
            <person name="Racz N."/>
            <person name="Riley R."/>
            <person name="Savchenko A."/>
            <person name="Shiryaev A."/>
            <person name="Soop K."/>
            <person name="Spirin V."/>
            <person name="Szebenyi C."/>
            <person name="Tomsovsky M."/>
            <person name="Tulloss R.E."/>
            <person name="Uehling J."/>
            <person name="Grigoriev I.V."/>
            <person name="Vagvolgyi C."/>
            <person name="Papp T."/>
            <person name="Martin F.M."/>
            <person name="Miettinen O."/>
            <person name="Hibbett D.S."/>
            <person name="Nagy L.G."/>
        </authorList>
    </citation>
    <scope>NUCLEOTIDE SEQUENCE [LARGE SCALE GENOMIC DNA]</scope>
    <source>
        <strain evidence="2 3">CBS 962.96</strain>
    </source>
</reference>
<protein>
    <recommendedName>
        <fullName evidence="4">Rho-GAP domain-containing protein</fullName>
    </recommendedName>
</protein>
<feature type="region of interest" description="Disordered" evidence="1">
    <location>
        <begin position="117"/>
        <end position="147"/>
    </location>
</feature>
<feature type="compositionally biased region" description="Acidic residues" evidence="1">
    <location>
        <begin position="860"/>
        <end position="872"/>
    </location>
</feature>
<name>A0A4S8M861_DENBC</name>
<dbReference type="Proteomes" id="UP000297245">
    <property type="component" value="Unassembled WGS sequence"/>
</dbReference>
<organism evidence="2 3">
    <name type="scientific">Dendrothele bispora (strain CBS 962.96)</name>
    <dbReference type="NCBI Taxonomy" id="1314807"/>
    <lineage>
        <taxon>Eukaryota</taxon>
        <taxon>Fungi</taxon>
        <taxon>Dikarya</taxon>
        <taxon>Basidiomycota</taxon>
        <taxon>Agaricomycotina</taxon>
        <taxon>Agaricomycetes</taxon>
        <taxon>Agaricomycetidae</taxon>
        <taxon>Agaricales</taxon>
        <taxon>Agaricales incertae sedis</taxon>
        <taxon>Dendrothele</taxon>
    </lineage>
</organism>
<dbReference type="AlphaFoldDB" id="A0A4S8M861"/>
<feature type="region of interest" description="Disordered" evidence="1">
    <location>
        <begin position="858"/>
        <end position="880"/>
    </location>
</feature>
<proteinExistence type="predicted"/>
<feature type="compositionally biased region" description="Basic residues" evidence="1">
    <location>
        <begin position="182"/>
        <end position="194"/>
    </location>
</feature>
<feature type="region of interest" description="Disordered" evidence="1">
    <location>
        <begin position="180"/>
        <end position="232"/>
    </location>
</feature>
<evidence type="ECO:0000256" key="1">
    <source>
        <dbReference type="SAM" id="MobiDB-lite"/>
    </source>
</evidence>
<keyword evidence="3" id="KW-1185">Reference proteome</keyword>
<evidence type="ECO:0000313" key="2">
    <source>
        <dbReference type="EMBL" id="THU98038.1"/>
    </source>
</evidence>
<dbReference type="InterPro" id="IPR008936">
    <property type="entry name" value="Rho_GTPase_activation_prot"/>
</dbReference>
<feature type="region of interest" description="Disordered" evidence="1">
    <location>
        <begin position="260"/>
        <end position="335"/>
    </location>
</feature>
<dbReference type="OrthoDB" id="79452at2759"/>
<evidence type="ECO:0000313" key="3">
    <source>
        <dbReference type="Proteomes" id="UP000297245"/>
    </source>
</evidence>
<evidence type="ECO:0008006" key="4">
    <source>
        <dbReference type="Google" id="ProtNLM"/>
    </source>
</evidence>
<feature type="region of interest" description="Disordered" evidence="1">
    <location>
        <begin position="1"/>
        <end position="74"/>
    </location>
</feature>
<accession>A0A4S8M861</accession>
<dbReference type="SUPFAM" id="SSF48350">
    <property type="entry name" value="GTPase activation domain, GAP"/>
    <property type="match status" value="1"/>
</dbReference>
<feature type="compositionally biased region" description="Polar residues" evidence="1">
    <location>
        <begin position="287"/>
        <end position="298"/>
    </location>
</feature>
<dbReference type="Gene3D" id="1.10.555.10">
    <property type="entry name" value="Rho GTPase activation protein"/>
    <property type="match status" value="1"/>
</dbReference>
<feature type="region of interest" description="Disordered" evidence="1">
    <location>
        <begin position="716"/>
        <end position="740"/>
    </location>
</feature>
<dbReference type="EMBL" id="ML179144">
    <property type="protein sequence ID" value="THU98038.1"/>
    <property type="molecule type" value="Genomic_DNA"/>
</dbReference>
<gene>
    <name evidence="2" type="ORF">K435DRAFT_965147</name>
</gene>
<feature type="compositionally biased region" description="Low complexity" evidence="1">
    <location>
        <begin position="21"/>
        <end position="32"/>
    </location>
</feature>
<sequence length="983" mass="107367">MATSGLGRGPPPSSTHRRIASSSKVPQPSVKSPSKHPLNAAPTSSVTHRGQHRQSISLSIPNPRNGRAASRRYGQIGPIAFSSSPNPNLSITTCTPSSTSTPSIACVESHGLTNALAPPPSSNMPTSTSMPTIPITTTKIPRYPRPTSNIFKALPGTGPYQIDVPLGTDADTITSQFSKLQMPRHHRQSNHRRASSASHLATPTPFIPGVSSSFKQQENKGRRRVSSNSFSAATLSSLSLSPISIKSSAAKLAVITKNNANQNPCLSPNPRPTQREREPQRPSPQSKSTQPLSSQKINDNVDEPQTQSPSPQPSSPRSSSSEQEVPQARRFTKPHPTVILHHLRVYLRQMQLQAYHSQPQHQHRDLSLNLDLDELIAIHDQEQMENDGLMKKVYKELLRWERWREKEDVGLSPQGNEEGQRLAVFAQPLRQISLYASTKAVSKVDNSPCEDDGSISRNAGAEESCPDEVGYEHDLPILVCKCVQELSARGEVGISAVIGTTMSVDPTATRLEALVDIFNSSSRLHKFGSNTTLVNESTEDVWGLLDRFLTELPEAIVLSGPGSNGPTNDKGIARALWEWCCVCPVSNPVRIKVARLLLRLLPSANLSLFAYLMGYVCWVVESRLGVQMGEVQLDVVRGVLGEDKKALEFVRKFGRWMFGTSNGGGGGKMEGRGIQEESWDEVISIMVWFLRHWDTIERELFDEVGEVKDDVETKGVLDDDTPRVSHPTDGPVGSGTEEAARGSVKEFYSGKRRVRRKDSDSLSSCSTASALDERLLEASDFDADINVSFSHLRLSAMSMSSLPLLSAVDEVPPKSPSFPNALGLHLVESKTITDVAGMASPEGLQEPRGRLRIVNRTATDDDGDYSDVEEECFPSSSSRAPSVFLDTTDTELSRSPTPEACSSSPGSVYSTLSESLLPCPFDPLPSPYESRGNAMASDYQGGVDGESARARVLCNQCSDDCVAHLYVRKLEKRVKDLERVLRM</sequence>
<feature type="compositionally biased region" description="Polar residues" evidence="1">
    <location>
        <begin position="41"/>
        <end position="62"/>
    </location>
</feature>
<feature type="compositionally biased region" description="Low complexity" evidence="1">
    <location>
        <begin position="303"/>
        <end position="326"/>
    </location>
</feature>
<feature type="compositionally biased region" description="Low complexity" evidence="1">
    <location>
        <begin position="123"/>
        <end position="147"/>
    </location>
</feature>